<evidence type="ECO:0000256" key="1">
    <source>
        <dbReference type="ARBA" id="ARBA00022630"/>
    </source>
</evidence>
<feature type="domain" description="Luciferase-like" evidence="6">
    <location>
        <begin position="19"/>
        <end position="206"/>
    </location>
</feature>
<name>A0A6J7G0X1_9ZZZZ</name>
<dbReference type="SUPFAM" id="SSF51679">
    <property type="entry name" value="Bacterial luciferase-like"/>
    <property type="match status" value="1"/>
</dbReference>
<reference evidence="7" key="1">
    <citation type="submission" date="2020-05" db="EMBL/GenBank/DDBJ databases">
        <authorList>
            <person name="Chiriac C."/>
            <person name="Salcher M."/>
            <person name="Ghai R."/>
            <person name="Kavagutti S V."/>
        </authorList>
    </citation>
    <scope>NUCLEOTIDE SEQUENCE</scope>
</reference>
<organism evidence="7">
    <name type="scientific">freshwater metagenome</name>
    <dbReference type="NCBI Taxonomy" id="449393"/>
    <lineage>
        <taxon>unclassified sequences</taxon>
        <taxon>metagenomes</taxon>
        <taxon>ecological metagenomes</taxon>
    </lineage>
</organism>
<dbReference type="InterPro" id="IPR011251">
    <property type="entry name" value="Luciferase-like_dom"/>
</dbReference>
<evidence type="ECO:0000256" key="4">
    <source>
        <dbReference type="ARBA" id="ARBA00023033"/>
    </source>
</evidence>
<keyword evidence="4" id="KW-0503">Monooxygenase</keyword>
<keyword evidence="2" id="KW-0288">FMN</keyword>
<dbReference type="InterPro" id="IPR051260">
    <property type="entry name" value="Diverse_substr_monoxygenases"/>
</dbReference>
<accession>A0A6J7G0X1</accession>
<proteinExistence type="predicted"/>
<evidence type="ECO:0000256" key="2">
    <source>
        <dbReference type="ARBA" id="ARBA00022643"/>
    </source>
</evidence>
<protein>
    <submittedName>
        <fullName evidence="7">Unannotated protein</fullName>
    </submittedName>
</protein>
<feature type="region of interest" description="Disordered" evidence="5">
    <location>
        <begin position="275"/>
        <end position="317"/>
    </location>
</feature>
<dbReference type="GO" id="GO:0004497">
    <property type="term" value="F:monooxygenase activity"/>
    <property type="evidence" value="ECO:0007669"/>
    <property type="project" value="UniProtKB-KW"/>
</dbReference>
<dbReference type="PANTHER" id="PTHR30011">
    <property type="entry name" value="ALKANESULFONATE MONOOXYGENASE-RELATED"/>
    <property type="match status" value="1"/>
</dbReference>
<gene>
    <name evidence="7" type="ORF">UFOPK3564_00565</name>
</gene>
<sequence>MPDRPLLLAAALADRRPAPDHAALTARALVAERAGLDLVVLEPGPLDPLLVAARLAAQTAAVGIVPVTSTTTTEPFHVSTALATIDVVARGRAGWVLAVDAPDDVRTTVTWDVPDDVPGDAAEHLEAVRALWDSWEAGAVIRDVATARFLDRDKVHHVDVAGRHLAVRGPSITPRPPQGHPPVLVRVTDDATLDLALRHGDALLTRDEAVARGGGPAATGPLRLLEVDVDPTDLDGLAARLVDEHAAGVHGVVLHAADLEGTLAVLLPALAERDVRPTAAAPPDPDPTGEDPPAAPPRSLRDRLGLPAARNRFEVPA</sequence>
<keyword evidence="1" id="KW-0285">Flavoprotein</keyword>
<keyword evidence="3" id="KW-0560">Oxidoreductase</keyword>
<dbReference type="Pfam" id="PF00296">
    <property type="entry name" value="Bac_luciferase"/>
    <property type="match status" value="1"/>
</dbReference>
<evidence type="ECO:0000256" key="3">
    <source>
        <dbReference type="ARBA" id="ARBA00023002"/>
    </source>
</evidence>
<dbReference type="AlphaFoldDB" id="A0A6J7G0X1"/>
<dbReference type="PANTHER" id="PTHR30011:SF16">
    <property type="entry name" value="C2H2 FINGER DOMAIN TRANSCRIPTION FACTOR (EUROFUNG)-RELATED"/>
    <property type="match status" value="1"/>
</dbReference>
<evidence type="ECO:0000259" key="6">
    <source>
        <dbReference type="Pfam" id="PF00296"/>
    </source>
</evidence>
<dbReference type="Gene3D" id="3.20.20.30">
    <property type="entry name" value="Luciferase-like domain"/>
    <property type="match status" value="1"/>
</dbReference>
<dbReference type="EMBL" id="CAFBMK010000019">
    <property type="protein sequence ID" value="CAB4900946.1"/>
    <property type="molecule type" value="Genomic_DNA"/>
</dbReference>
<dbReference type="InterPro" id="IPR036661">
    <property type="entry name" value="Luciferase-like_sf"/>
</dbReference>
<evidence type="ECO:0000256" key="5">
    <source>
        <dbReference type="SAM" id="MobiDB-lite"/>
    </source>
</evidence>
<dbReference type="GO" id="GO:0016705">
    <property type="term" value="F:oxidoreductase activity, acting on paired donors, with incorporation or reduction of molecular oxygen"/>
    <property type="evidence" value="ECO:0007669"/>
    <property type="project" value="InterPro"/>
</dbReference>
<evidence type="ECO:0000313" key="7">
    <source>
        <dbReference type="EMBL" id="CAB4900946.1"/>
    </source>
</evidence>